<gene>
    <name evidence="5" type="ORF">C0Q70_11510</name>
</gene>
<keyword evidence="3" id="KW-1133">Transmembrane helix</keyword>
<keyword evidence="3" id="KW-0472">Membrane</keyword>
<dbReference type="InterPro" id="IPR046371">
    <property type="entry name" value="Bcl-2_BH1-3"/>
</dbReference>
<evidence type="ECO:0000256" key="1">
    <source>
        <dbReference type="ARBA" id="ARBA00009458"/>
    </source>
</evidence>
<dbReference type="STRING" id="400727.A0A2T7P666"/>
<dbReference type="Pfam" id="PF00452">
    <property type="entry name" value="Bcl-2"/>
    <property type="match status" value="1"/>
</dbReference>
<dbReference type="CDD" id="cd06845">
    <property type="entry name" value="Bcl-2_like"/>
    <property type="match status" value="1"/>
</dbReference>
<dbReference type="GO" id="GO:0008630">
    <property type="term" value="P:intrinsic apoptotic signaling pathway in response to DNA damage"/>
    <property type="evidence" value="ECO:0007669"/>
    <property type="project" value="TreeGrafter"/>
</dbReference>
<protein>
    <recommendedName>
        <fullName evidence="4">Bcl-2 Bcl-2 homology region 1-3 domain-containing protein</fullName>
    </recommendedName>
</protein>
<dbReference type="PROSITE" id="PS50062">
    <property type="entry name" value="BCL2_FAMILY"/>
    <property type="match status" value="1"/>
</dbReference>
<dbReference type="InterPro" id="IPR002475">
    <property type="entry name" value="Bcl2-like"/>
</dbReference>
<dbReference type="PANTHER" id="PTHR11256">
    <property type="entry name" value="BCL-2 RELATED"/>
    <property type="match status" value="1"/>
</dbReference>
<evidence type="ECO:0000256" key="2">
    <source>
        <dbReference type="ARBA" id="ARBA00022703"/>
    </source>
</evidence>
<dbReference type="GO" id="GO:0042981">
    <property type="term" value="P:regulation of apoptotic process"/>
    <property type="evidence" value="ECO:0007669"/>
    <property type="project" value="InterPro"/>
</dbReference>
<keyword evidence="6" id="KW-1185">Reference proteome</keyword>
<comment type="caution">
    <text evidence="5">The sequence shown here is derived from an EMBL/GenBank/DDBJ whole genome shotgun (WGS) entry which is preliminary data.</text>
</comment>
<dbReference type="OMA" id="HYIARWI"/>
<dbReference type="GO" id="GO:0051400">
    <property type="term" value="F:BH domain binding"/>
    <property type="evidence" value="ECO:0007669"/>
    <property type="project" value="TreeGrafter"/>
</dbReference>
<organism evidence="5 6">
    <name type="scientific">Pomacea canaliculata</name>
    <name type="common">Golden apple snail</name>
    <dbReference type="NCBI Taxonomy" id="400727"/>
    <lineage>
        <taxon>Eukaryota</taxon>
        <taxon>Metazoa</taxon>
        <taxon>Spiralia</taxon>
        <taxon>Lophotrochozoa</taxon>
        <taxon>Mollusca</taxon>
        <taxon>Gastropoda</taxon>
        <taxon>Caenogastropoda</taxon>
        <taxon>Architaenioglossa</taxon>
        <taxon>Ampullarioidea</taxon>
        <taxon>Ampullariidae</taxon>
        <taxon>Pomacea</taxon>
    </lineage>
</organism>
<sequence>MASQNRRLDFEAEGGMDDFLRPAETNQLVVMQRSRQEVEVDTEEHVQEQTEDLFRSFVHQRFRNDNSHHNYENIPTTPVLVNLPIFRDNQAAEIGRQLAKIGDDINERYADTFNSMIKSLQIGPETAYEAFAGVARRIFEQGTNWGRIITLLCFGYRMAMHILHQNAVQFADFLRRICQYVIRFLVTERISRWIARNGGWRGALTFNPSIDTRTFLTIASLAAVSVMCVIAWNRFYQL</sequence>
<evidence type="ECO:0000259" key="4">
    <source>
        <dbReference type="SMART" id="SM00337"/>
    </source>
</evidence>
<dbReference type="InterPro" id="IPR026298">
    <property type="entry name" value="Bcl-2_fam"/>
</dbReference>
<dbReference type="Gene3D" id="1.10.437.10">
    <property type="entry name" value="Blc2-like"/>
    <property type="match status" value="1"/>
</dbReference>
<feature type="transmembrane region" description="Helical" evidence="3">
    <location>
        <begin position="215"/>
        <end position="236"/>
    </location>
</feature>
<keyword evidence="3" id="KW-0812">Transmembrane</keyword>
<evidence type="ECO:0000256" key="3">
    <source>
        <dbReference type="SAM" id="Phobius"/>
    </source>
</evidence>
<evidence type="ECO:0000313" key="6">
    <source>
        <dbReference type="Proteomes" id="UP000245119"/>
    </source>
</evidence>
<dbReference type="GO" id="GO:0005741">
    <property type="term" value="C:mitochondrial outer membrane"/>
    <property type="evidence" value="ECO:0007669"/>
    <property type="project" value="TreeGrafter"/>
</dbReference>
<keyword evidence="2" id="KW-0053">Apoptosis</keyword>
<dbReference type="GO" id="GO:0097192">
    <property type="term" value="P:extrinsic apoptotic signaling pathway in absence of ligand"/>
    <property type="evidence" value="ECO:0007669"/>
    <property type="project" value="TreeGrafter"/>
</dbReference>
<dbReference type="SMART" id="SM00337">
    <property type="entry name" value="BCL"/>
    <property type="match status" value="1"/>
</dbReference>
<dbReference type="GO" id="GO:0001836">
    <property type="term" value="P:release of cytochrome c from mitochondria"/>
    <property type="evidence" value="ECO:0007669"/>
    <property type="project" value="TreeGrafter"/>
</dbReference>
<dbReference type="Proteomes" id="UP000245119">
    <property type="component" value="Linkage Group LG6"/>
</dbReference>
<comment type="similarity">
    <text evidence="1">Belongs to the Bcl-2 family.</text>
</comment>
<dbReference type="EMBL" id="PZQS01000006">
    <property type="protein sequence ID" value="PVD28915.1"/>
    <property type="molecule type" value="Genomic_DNA"/>
</dbReference>
<dbReference type="PANTHER" id="PTHR11256:SF41">
    <property type="entry name" value="BCL-2 HOMOLOGOUS ANTAGONIST_KILLER"/>
    <property type="match status" value="1"/>
</dbReference>
<dbReference type="GO" id="GO:0015288">
    <property type="term" value="F:porin activity"/>
    <property type="evidence" value="ECO:0007669"/>
    <property type="project" value="TreeGrafter"/>
</dbReference>
<dbReference type="AlphaFoldDB" id="A0A2T7P666"/>
<accession>A0A2T7P666</accession>
<dbReference type="SUPFAM" id="SSF56854">
    <property type="entry name" value="Bcl-2 inhibitors of programmed cell death"/>
    <property type="match status" value="1"/>
</dbReference>
<proteinExistence type="inferred from homology"/>
<dbReference type="OrthoDB" id="6020735at2759"/>
<dbReference type="InterPro" id="IPR036834">
    <property type="entry name" value="Bcl-2-like_sf"/>
</dbReference>
<name>A0A2T7P666_POMCA</name>
<evidence type="ECO:0000313" key="5">
    <source>
        <dbReference type="EMBL" id="PVD28915.1"/>
    </source>
</evidence>
<reference evidence="5 6" key="1">
    <citation type="submission" date="2018-04" db="EMBL/GenBank/DDBJ databases">
        <title>The genome of golden apple snail Pomacea canaliculata provides insight into stress tolerance and invasive adaptation.</title>
        <authorList>
            <person name="Liu C."/>
            <person name="Liu B."/>
            <person name="Ren Y."/>
            <person name="Zhang Y."/>
            <person name="Wang H."/>
            <person name="Li S."/>
            <person name="Jiang F."/>
            <person name="Yin L."/>
            <person name="Zhang G."/>
            <person name="Qian W."/>
            <person name="Fan W."/>
        </authorList>
    </citation>
    <scope>NUCLEOTIDE SEQUENCE [LARGE SCALE GENOMIC DNA]</scope>
    <source>
        <strain evidence="5">SZHN2017</strain>
        <tissue evidence="5">Muscle</tissue>
    </source>
</reference>
<feature type="domain" description="Bcl-2 Bcl-2 homology region 1-3" evidence="4">
    <location>
        <begin position="98"/>
        <end position="200"/>
    </location>
</feature>